<dbReference type="GO" id="GO:0006672">
    <property type="term" value="P:ceramide metabolic process"/>
    <property type="evidence" value="ECO:0007669"/>
    <property type="project" value="TreeGrafter"/>
</dbReference>
<organism evidence="2 3">
    <name type="scientific">Caligus rogercresseyi</name>
    <name type="common">Sea louse</name>
    <dbReference type="NCBI Taxonomy" id="217165"/>
    <lineage>
        <taxon>Eukaryota</taxon>
        <taxon>Metazoa</taxon>
        <taxon>Ecdysozoa</taxon>
        <taxon>Arthropoda</taxon>
        <taxon>Crustacea</taxon>
        <taxon>Multicrustacea</taxon>
        <taxon>Hexanauplia</taxon>
        <taxon>Copepoda</taxon>
        <taxon>Siphonostomatoida</taxon>
        <taxon>Caligidae</taxon>
        <taxon>Caligus</taxon>
    </lineage>
</organism>
<dbReference type="InterPro" id="IPR017438">
    <property type="entry name" value="ATP-NAD_kinase_N"/>
</dbReference>
<evidence type="ECO:0000313" key="3">
    <source>
        <dbReference type="Proteomes" id="UP000595437"/>
    </source>
</evidence>
<sequence>METPLPFRRGDGAHVFVSLGEDTLTVSKEREPDILIPIKTFLACNVVVRIIYKSTSRKPCKEWTVDKLCLQHNDESLLSSLSERIKAFLEDRDSLPKRLLFFVNPFGGKGKAEEIFNRSVRPLLEIAGIHYEMELTQHKNHALDSILSRPDLENQFDGIVSVGGDGMFSEVFNGVLRRD</sequence>
<keyword evidence="3" id="KW-1185">Reference proteome</keyword>
<dbReference type="PANTHER" id="PTHR12358">
    <property type="entry name" value="SPHINGOSINE KINASE"/>
    <property type="match status" value="1"/>
</dbReference>
<dbReference type="EMBL" id="CP045895">
    <property type="protein sequence ID" value="QQP48787.1"/>
    <property type="molecule type" value="Genomic_DNA"/>
</dbReference>
<evidence type="ECO:0000259" key="1">
    <source>
        <dbReference type="PROSITE" id="PS50146"/>
    </source>
</evidence>
<name>A0A7T8HF63_CALRO</name>
<keyword evidence="2" id="KW-0418">Kinase</keyword>
<evidence type="ECO:0000313" key="2">
    <source>
        <dbReference type="EMBL" id="QQP48787.1"/>
    </source>
</evidence>
<dbReference type="InterPro" id="IPR050187">
    <property type="entry name" value="Lipid_Phosphate_FormReg"/>
</dbReference>
<dbReference type="InterPro" id="IPR016064">
    <property type="entry name" value="NAD/diacylglycerol_kinase_sf"/>
</dbReference>
<feature type="domain" description="DAGKc" evidence="1">
    <location>
        <begin position="94"/>
        <end position="179"/>
    </location>
</feature>
<dbReference type="InterPro" id="IPR001206">
    <property type="entry name" value="Diacylglycerol_kinase_cat_dom"/>
</dbReference>
<protein>
    <submittedName>
        <fullName evidence="2">Ceramide kinaselike</fullName>
    </submittedName>
</protein>
<gene>
    <name evidence="2" type="ORF">FKW44_009213</name>
</gene>
<dbReference type="GO" id="GO:0016020">
    <property type="term" value="C:membrane"/>
    <property type="evidence" value="ECO:0007669"/>
    <property type="project" value="GOC"/>
</dbReference>
<dbReference type="PROSITE" id="PS50146">
    <property type="entry name" value="DAGK"/>
    <property type="match status" value="1"/>
</dbReference>
<accession>A0A7T8HF63</accession>
<dbReference type="Proteomes" id="UP000595437">
    <property type="component" value="Chromosome 6"/>
</dbReference>
<dbReference type="GO" id="GO:0001729">
    <property type="term" value="F:ceramide kinase activity"/>
    <property type="evidence" value="ECO:0007669"/>
    <property type="project" value="TreeGrafter"/>
</dbReference>
<dbReference type="Pfam" id="PF00781">
    <property type="entry name" value="DAGK_cat"/>
    <property type="match status" value="1"/>
</dbReference>
<dbReference type="AlphaFoldDB" id="A0A7T8HF63"/>
<dbReference type="SUPFAM" id="SSF111331">
    <property type="entry name" value="NAD kinase/diacylglycerol kinase-like"/>
    <property type="match status" value="1"/>
</dbReference>
<dbReference type="OrthoDB" id="530923at2759"/>
<dbReference type="PANTHER" id="PTHR12358:SF111">
    <property type="entry name" value="CERAMIDE KINASE, ISOFORM A"/>
    <property type="match status" value="1"/>
</dbReference>
<keyword evidence="2" id="KW-0808">Transferase</keyword>
<reference evidence="3" key="1">
    <citation type="submission" date="2021-01" db="EMBL/GenBank/DDBJ databases">
        <title>Caligus Genome Assembly.</title>
        <authorList>
            <person name="Gallardo-Escarate C."/>
        </authorList>
    </citation>
    <scope>NUCLEOTIDE SEQUENCE [LARGE SCALE GENOMIC DNA]</scope>
</reference>
<dbReference type="Gene3D" id="3.40.50.10330">
    <property type="entry name" value="Probable inorganic polyphosphate/atp-NAD kinase, domain 1"/>
    <property type="match status" value="1"/>
</dbReference>
<proteinExistence type="predicted"/>